<gene>
    <name evidence="1" type="ORF">C9I89_05310</name>
</gene>
<evidence type="ECO:0000313" key="1">
    <source>
        <dbReference type="EMBL" id="PSW06932.1"/>
    </source>
</evidence>
<reference evidence="1 2" key="1">
    <citation type="submission" date="2018-03" db="EMBL/GenBank/DDBJ databases">
        <title>Whole genome sequencing of Histamine producing bacteria.</title>
        <authorList>
            <person name="Butler K."/>
        </authorList>
    </citation>
    <scope>NUCLEOTIDE SEQUENCE [LARGE SCALE GENOMIC DNA]</scope>
    <source>
        <strain evidence="1 2">DSM 16190</strain>
    </source>
</reference>
<dbReference type="EMBL" id="PYMC01000002">
    <property type="protein sequence ID" value="PSW06932.1"/>
    <property type="molecule type" value="Genomic_DNA"/>
</dbReference>
<sequence>MIRQNEHKPLLHHTAMQRNALLASEVIQKVNQGGHTSSPANDAIGTLHFSILKKVNTFYLRIFHYTGSPMRKSVTVSLRTSQRYRAVGNADYLKQRLVEGIGSYSNFEDIRATSRTIARTELISEHVSYNWFATDSHQIRHPAPSSVLVNHFRTVN</sequence>
<dbReference type="Proteomes" id="UP000240904">
    <property type="component" value="Unassembled WGS sequence"/>
</dbReference>
<comment type="caution">
    <text evidence="1">The sequence shown here is derived from an EMBL/GenBank/DDBJ whole genome shotgun (WGS) entry which is preliminary data.</text>
</comment>
<name>A0A2T3N3K3_9GAMM</name>
<dbReference type="AlphaFoldDB" id="A0A2T3N3K3"/>
<protein>
    <submittedName>
        <fullName evidence="1">Uncharacterized protein</fullName>
    </submittedName>
</protein>
<accession>A0A2T3N3K3</accession>
<organism evidence="1 2">
    <name type="scientific">Photobacterium lipolyticum</name>
    <dbReference type="NCBI Taxonomy" id="266810"/>
    <lineage>
        <taxon>Bacteria</taxon>
        <taxon>Pseudomonadati</taxon>
        <taxon>Pseudomonadota</taxon>
        <taxon>Gammaproteobacteria</taxon>
        <taxon>Vibrionales</taxon>
        <taxon>Vibrionaceae</taxon>
        <taxon>Photobacterium</taxon>
    </lineage>
</organism>
<evidence type="ECO:0000313" key="2">
    <source>
        <dbReference type="Proteomes" id="UP000240904"/>
    </source>
</evidence>
<proteinExistence type="predicted"/>
<keyword evidence="2" id="KW-1185">Reference proteome</keyword>